<organism evidence="1 2">
    <name type="scientific">Funneliformis caledonium</name>
    <dbReference type="NCBI Taxonomy" id="1117310"/>
    <lineage>
        <taxon>Eukaryota</taxon>
        <taxon>Fungi</taxon>
        <taxon>Fungi incertae sedis</taxon>
        <taxon>Mucoromycota</taxon>
        <taxon>Glomeromycotina</taxon>
        <taxon>Glomeromycetes</taxon>
        <taxon>Glomerales</taxon>
        <taxon>Glomeraceae</taxon>
        <taxon>Funneliformis</taxon>
    </lineage>
</organism>
<reference evidence="1" key="1">
    <citation type="submission" date="2021-06" db="EMBL/GenBank/DDBJ databases">
        <authorList>
            <person name="Kallberg Y."/>
            <person name="Tangrot J."/>
            <person name="Rosling A."/>
        </authorList>
    </citation>
    <scope>NUCLEOTIDE SEQUENCE</scope>
    <source>
        <strain evidence="1">UK204</strain>
    </source>
</reference>
<evidence type="ECO:0000313" key="2">
    <source>
        <dbReference type="Proteomes" id="UP000789570"/>
    </source>
</evidence>
<dbReference type="PANTHER" id="PTHR33129">
    <property type="entry name" value="PROTEIN KINASE DOMAIN-CONTAINING PROTEIN-RELATED"/>
    <property type="match status" value="1"/>
</dbReference>
<sequence length="204" mass="23855">MGKFSPYTTSTCFFASKNVADRCLEQLQLNHKKYLFDFINNAKDITQLGGFRGTLFEMVTHTIIRQGGDFRVRELTDDGTGSEAIHSFDSLEENFFDNVKEIQGRVKYFRPTSKTFESIDSYAHPNNLFQVTVSRKHSIKQDGLRAIKDILDENYCVKIYFVLPREIFETFKRNQSYENKGEGKVFDPWVYNIKKYVLCVNLEY</sequence>
<keyword evidence="2" id="KW-1185">Reference proteome</keyword>
<comment type="caution">
    <text evidence="1">The sequence shown here is derived from an EMBL/GenBank/DDBJ whole genome shotgun (WGS) entry which is preliminary data.</text>
</comment>
<accession>A0A9N9B7U1</accession>
<proteinExistence type="predicted"/>
<dbReference type="AlphaFoldDB" id="A0A9N9B7U1"/>
<dbReference type="EMBL" id="CAJVPQ010001485">
    <property type="protein sequence ID" value="CAG8555465.1"/>
    <property type="molecule type" value="Genomic_DNA"/>
</dbReference>
<dbReference type="PANTHER" id="PTHR33129:SF1">
    <property type="entry name" value="ATP-BINDING PROTEIN"/>
    <property type="match status" value="1"/>
</dbReference>
<dbReference type="Proteomes" id="UP000789570">
    <property type="component" value="Unassembled WGS sequence"/>
</dbReference>
<protein>
    <submittedName>
        <fullName evidence="1">11015_t:CDS:1</fullName>
    </submittedName>
</protein>
<gene>
    <name evidence="1" type="ORF">FCALED_LOCUS6333</name>
</gene>
<dbReference type="InterPro" id="IPR052980">
    <property type="entry name" value="Crinkler_effector"/>
</dbReference>
<evidence type="ECO:0000313" key="1">
    <source>
        <dbReference type="EMBL" id="CAG8555465.1"/>
    </source>
</evidence>
<name>A0A9N9B7U1_9GLOM</name>
<dbReference type="OrthoDB" id="2442361at2759"/>